<comment type="caution">
    <text evidence="3">The sequence shown here is derived from an EMBL/GenBank/DDBJ whole genome shotgun (WGS) entry which is preliminary data.</text>
</comment>
<dbReference type="PANTHER" id="PTHR32268:SF11">
    <property type="entry name" value="HOMOSERINE O-ACETYLTRANSFERASE"/>
    <property type="match status" value="1"/>
</dbReference>
<protein>
    <submittedName>
        <fullName evidence="3">Homoserine O-acetyltransferase</fullName>
        <ecNumber evidence="3">2.3.1.31</ecNumber>
    </submittedName>
</protein>
<keyword evidence="3" id="KW-0012">Acyltransferase</keyword>
<sequence length="343" mass="38727">MIKEFYHYPQEFRFESGETLPSIDLCFHHSNNLDSQLPVIWICHALTANSNPEEWWDVLVGRGKLIDPEKFRIVCSNMLGSCYGSSGPSSKDVDGKEYLLRFPKVTVRDIVQSHELLRRHLKIDEIDLLIGGSIGGFQTLEWSIINPKVIKSQVLIACNAKVSPWGTAFNESQRMALFADKSFGEQSSIRGGESGLAAARSIALISYRSYEGYCQTQAEENDNFLFASRASSYQNYQGKKLVDRFDAYSYYNLTRSVDSHNVGRARGGVIEALSTVKAKTIVIGIDSDYLFPTHEQKFLADNIPGAIYCEISSDFGHDGFLLEWEQISNILIKNYSLFDKCKY</sequence>
<dbReference type="EMBL" id="VSSQ01028014">
    <property type="protein sequence ID" value="MPM77538.1"/>
    <property type="molecule type" value="Genomic_DNA"/>
</dbReference>
<proteinExistence type="inferred from homology"/>
<dbReference type="GO" id="GO:0009092">
    <property type="term" value="P:homoserine metabolic process"/>
    <property type="evidence" value="ECO:0007669"/>
    <property type="project" value="TreeGrafter"/>
</dbReference>
<dbReference type="PIRSF" id="PIRSF000443">
    <property type="entry name" value="Homoser_Ac_trans"/>
    <property type="match status" value="1"/>
</dbReference>
<dbReference type="InterPro" id="IPR000073">
    <property type="entry name" value="AB_hydrolase_1"/>
</dbReference>
<dbReference type="InterPro" id="IPR029058">
    <property type="entry name" value="AB_hydrolase_fold"/>
</dbReference>
<name>A0A645CKV7_9ZZZZ</name>
<dbReference type="AlphaFoldDB" id="A0A645CKV7"/>
<evidence type="ECO:0000259" key="2">
    <source>
        <dbReference type="Pfam" id="PF00561"/>
    </source>
</evidence>
<accession>A0A645CKV7</accession>
<dbReference type="GO" id="GO:0009086">
    <property type="term" value="P:methionine biosynthetic process"/>
    <property type="evidence" value="ECO:0007669"/>
    <property type="project" value="TreeGrafter"/>
</dbReference>
<feature type="domain" description="AB hydrolase-1" evidence="2">
    <location>
        <begin position="38"/>
        <end position="322"/>
    </location>
</feature>
<organism evidence="3">
    <name type="scientific">bioreactor metagenome</name>
    <dbReference type="NCBI Taxonomy" id="1076179"/>
    <lineage>
        <taxon>unclassified sequences</taxon>
        <taxon>metagenomes</taxon>
        <taxon>ecological metagenomes</taxon>
    </lineage>
</organism>
<reference evidence="3" key="1">
    <citation type="submission" date="2019-08" db="EMBL/GenBank/DDBJ databases">
        <authorList>
            <person name="Kucharzyk K."/>
            <person name="Murdoch R.W."/>
            <person name="Higgins S."/>
            <person name="Loffler F."/>
        </authorList>
    </citation>
    <scope>NUCLEOTIDE SEQUENCE</scope>
</reference>
<evidence type="ECO:0000313" key="3">
    <source>
        <dbReference type="EMBL" id="MPM77538.1"/>
    </source>
</evidence>
<dbReference type="SUPFAM" id="SSF53474">
    <property type="entry name" value="alpha/beta-Hydrolases"/>
    <property type="match status" value="1"/>
</dbReference>
<dbReference type="NCBIfam" id="TIGR01392">
    <property type="entry name" value="homoserO_Ac_trn"/>
    <property type="match status" value="1"/>
</dbReference>
<gene>
    <name evidence="3" type="primary">metXA_10</name>
    <name evidence="3" type="ORF">SDC9_124544</name>
</gene>
<dbReference type="Gene3D" id="3.40.50.1820">
    <property type="entry name" value="alpha/beta hydrolase"/>
    <property type="match status" value="1"/>
</dbReference>
<dbReference type="EC" id="2.3.1.31" evidence="3"/>
<dbReference type="HAMAP" id="MF_00296">
    <property type="entry name" value="MetX_acyltransf"/>
    <property type="match status" value="1"/>
</dbReference>
<evidence type="ECO:0000256" key="1">
    <source>
        <dbReference type="ARBA" id="ARBA00022679"/>
    </source>
</evidence>
<dbReference type="Pfam" id="PF00561">
    <property type="entry name" value="Abhydrolase_1"/>
    <property type="match status" value="1"/>
</dbReference>
<dbReference type="InterPro" id="IPR008220">
    <property type="entry name" value="HAT_MetX-like"/>
</dbReference>
<keyword evidence="1 3" id="KW-0808">Transferase</keyword>
<dbReference type="GO" id="GO:0004414">
    <property type="term" value="F:homoserine O-acetyltransferase activity"/>
    <property type="evidence" value="ECO:0007669"/>
    <property type="project" value="UniProtKB-EC"/>
</dbReference>
<dbReference type="PANTHER" id="PTHR32268">
    <property type="entry name" value="HOMOSERINE O-ACETYLTRANSFERASE"/>
    <property type="match status" value="1"/>
</dbReference>